<dbReference type="GO" id="GO:0009295">
    <property type="term" value="C:nucleoid"/>
    <property type="evidence" value="ECO:0007669"/>
    <property type="project" value="TreeGrafter"/>
</dbReference>
<dbReference type="NCBIfam" id="TIGR00621">
    <property type="entry name" value="ssb"/>
    <property type="match status" value="1"/>
</dbReference>
<dbReference type="Pfam" id="PF00436">
    <property type="entry name" value="SSB"/>
    <property type="match status" value="1"/>
</dbReference>
<reference evidence="6" key="4">
    <citation type="submission" date="2003-10" db="EMBL/GenBank/DDBJ databases">
        <title>The complete genome sequence of the alkaliphilic Bacillus clausii KSM-K16.</title>
        <authorList>
            <person name="Takaki Y."/>
            <person name="Kageyama Y."/>
            <person name="Shimamura S."/>
            <person name="Suzuki H."/>
            <person name="Nishi S."/>
            <person name="Hatada Y."/>
            <person name="Kawai S."/>
            <person name="Ito S."/>
            <person name="Horikoshi K."/>
        </authorList>
    </citation>
    <scope>NUCLEOTIDE SEQUENCE [LARGE SCALE GENOMIC DNA]</scope>
    <source>
        <strain evidence="6">KSM-K16</strain>
    </source>
</reference>
<accession>Q5WE28</accession>
<dbReference type="RefSeq" id="WP_011247690.1">
    <property type="nucleotide sequence ID" value="NC_006582.1"/>
</dbReference>
<dbReference type="EMBL" id="AP006627">
    <property type="protein sequence ID" value="BAD65382.1"/>
    <property type="molecule type" value="Genomic_DNA"/>
</dbReference>
<evidence type="ECO:0000256" key="1">
    <source>
        <dbReference type="ARBA" id="ARBA00023125"/>
    </source>
</evidence>
<dbReference type="GO" id="GO:0006260">
    <property type="term" value="P:DNA replication"/>
    <property type="evidence" value="ECO:0007669"/>
    <property type="project" value="InterPro"/>
</dbReference>
<comment type="caution">
    <text evidence="2">Lacks conserved residue(s) required for the propagation of feature annotation.</text>
</comment>
<keyword evidence="6" id="KW-1185">Reference proteome</keyword>
<reference evidence="5 6" key="1">
    <citation type="journal article" date="1994" name="J. Ferment. Bioeng.">
        <title>Molecular cloning and nucleotide sequence of the gene for an alkaline protease from the alkalophilic Bacillus sp. KSM-K16.</title>
        <authorList>
            <person name="Hakamada Y."/>
            <person name="Kobayashi T."/>
            <person name="Hitomi J."/>
            <person name="Kawai S."/>
            <person name="Ito S."/>
        </authorList>
    </citation>
    <scope>NUCLEOTIDE SEQUENCE [LARGE SCALE GENOMIC DNA]</scope>
    <source>
        <strain evidence="5 6">KSM-K16</strain>
    </source>
</reference>
<dbReference type="STRING" id="66692.ABC2848"/>
<evidence type="ECO:0000256" key="2">
    <source>
        <dbReference type="HAMAP-Rule" id="MF_00984"/>
    </source>
</evidence>
<keyword evidence="1 2" id="KW-0238">DNA-binding</keyword>
<dbReference type="AlphaFoldDB" id="Q5WE28"/>
<dbReference type="KEGG" id="bcl:ABC2848"/>
<evidence type="ECO:0000313" key="5">
    <source>
        <dbReference type="EMBL" id="BAD65382.1"/>
    </source>
</evidence>
<dbReference type="InterPro" id="IPR000424">
    <property type="entry name" value="Primosome_PriB/ssb"/>
</dbReference>
<dbReference type="Gene3D" id="2.40.50.140">
    <property type="entry name" value="Nucleic acid-binding proteins"/>
    <property type="match status" value="1"/>
</dbReference>
<dbReference type="GO" id="GO:0003697">
    <property type="term" value="F:single-stranded DNA binding"/>
    <property type="evidence" value="ECO:0007669"/>
    <property type="project" value="UniProtKB-UniRule"/>
</dbReference>
<protein>
    <recommendedName>
        <fullName evidence="2 3">Single-stranded DNA-binding protein</fullName>
        <shortName evidence="2">SSB</shortName>
    </recommendedName>
</protein>
<dbReference type="HAMAP" id="MF_00984">
    <property type="entry name" value="SSB"/>
    <property type="match status" value="1"/>
</dbReference>
<dbReference type="PANTHER" id="PTHR10302:SF27">
    <property type="entry name" value="SINGLE-STRANDED DNA-BINDING PROTEIN"/>
    <property type="match status" value="1"/>
</dbReference>
<proteinExistence type="inferred from homology"/>
<reference evidence="5 6" key="3">
    <citation type="journal article" date="1997" name="Protein Eng.">
        <title>High-resolution crystal structure of M-protease: phylogeny aided analysis of the high-alkaline adaptation mechanism.</title>
        <authorList>
            <person name="Shirai T."/>
            <person name="Suzuki A."/>
            <person name="Yamane T."/>
            <person name="Ashida T."/>
            <person name="Kobayashi T."/>
            <person name="Ito S."/>
        </authorList>
    </citation>
    <scope>NUCLEOTIDE SEQUENCE [LARGE SCALE GENOMIC DNA]</scope>
    <source>
        <strain evidence="5 6">KSM-K16</strain>
    </source>
</reference>
<dbReference type="HOGENOM" id="CLU_078758_6_2_9"/>
<reference evidence="5 6" key="2">
    <citation type="journal article" date="1995" name="Appl. Microbiol. Biotechnol.">
        <title>Purification and properties of an alkaline protease from alkalophilic Bacillus sp. KSM-K16.</title>
        <authorList>
            <person name="Kobayashi T."/>
            <person name="Hakamada Y."/>
            <person name="Adachi S."/>
            <person name="Hitomi J."/>
            <person name="Yoshimatsu T."/>
            <person name="Koike K."/>
            <person name="Kawai S."/>
            <person name="Ito S."/>
        </authorList>
    </citation>
    <scope>NUCLEOTIDE SEQUENCE [LARGE SCALE GENOMIC DNA]</scope>
    <source>
        <strain evidence="5 6">KSM-K16</strain>
    </source>
</reference>
<comment type="subunit">
    <text evidence="2">Homotetramer.</text>
</comment>
<gene>
    <name evidence="5" type="ordered locus">ABC2848</name>
</gene>
<feature type="compositionally biased region" description="Polar residues" evidence="4">
    <location>
        <begin position="106"/>
        <end position="120"/>
    </location>
</feature>
<evidence type="ECO:0000313" key="6">
    <source>
        <dbReference type="Proteomes" id="UP000001168"/>
    </source>
</evidence>
<dbReference type="PROSITE" id="PS50935">
    <property type="entry name" value="SSB"/>
    <property type="match status" value="1"/>
</dbReference>
<name>Q5WE28_SHOC1</name>
<dbReference type="CDD" id="cd04496">
    <property type="entry name" value="SSB_OBF"/>
    <property type="match status" value="1"/>
</dbReference>
<dbReference type="Proteomes" id="UP000001168">
    <property type="component" value="Chromosome"/>
</dbReference>
<dbReference type="PIRSF" id="PIRSF002070">
    <property type="entry name" value="SSB"/>
    <property type="match status" value="1"/>
</dbReference>
<feature type="region of interest" description="Disordered" evidence="4">
    <location>
        <begin position="100"/>
        <end position="140"/>
    </location>
</feature>
<organism evidence="5 6">
    <name type="scientific">Shouchella clausii (strain KSM-K16)</name>
    <name type="common">Alkalihalobacillus clausii</name>
    <dbReference type="NCBI Taxonomy" id="66692"/>
    <lineage>
        <taxon>Bacteria</taxon>
        <taxon>Bacillati</taxon>
        <taxon>Bacillota</taxon>
        <taxon>Bacilli</taxon>
        <taxon>Bacillales</taxon>
        <taxon>Bacillaceae</taxon>
        <taxon>Shouchella</taxon>
    </lineage>
</organism>
<dbReference type="eggNOG" id="COG0629">
    <property type="taxonomic scope" value="Bacteria"/>
</dbReference>
<reference evidence="5 6" key="5">
    <citation type="journal article" date="2007" name="Extremophiles">
        <title>Intragenomic diversity of the V1 regions of 16S rRNA genes in high-alkaline protease-producing Bacillus clausii spp.</title>
        <authorList>
            <person name="Kageyama Y."/>
            <person name="Takaki Y."/>
            <person name="Shimamura S."/>
            <person name="Nishi S."/>
            <person name="Nogi Y."/>
            <person name="Uchimura K."/>
            <person name="Kobayashi T."/>
            <person name="Hitomi J."/>
            <person name="Ozaki K."/>
            <person name="Kawai S."/>
            <person name="Ito S."/>
            <person name="Horikoshi K."/>
        </authorList>
    </citation>
    <scope>NUCLEOTIDE SEQUENCE [LARGE SCALE GENOMIC DNA]</scope>
    <source>
        <strain evidence="5 6">KSM-K16</strain>
    </source>
</reference>
<dbReference type="SUPFAM" id="SSF50249">
    <property type="entry name" value="Nucleic acid-binding proteins"/>
    <property type="match status" value="1"/>
</dbReference>
<evidence type="ECO:0000256" key="4">
    <source>
        <dbReference type="SAM" id="MobiDB-lite"/>
    </source>
</evidence>
<evidence type="ECO:0000256" key="3">
    <source>
        <dbReference type="PIRNR" id="PIRNR002070"/>
    </source>
</evidence>
<sequence>MNQVVLKGRVVADLEMRFTPGGKGVISGTLAVQRRFKNQDGNYDADFIDFVQWGEKPAEILSKYVSKGDELTIAGEMRTRIYENNEGRKVKVTECHVEKFDLPSKPKSQGNQNDNSQSDSGYDDPFGGGAINISSDDLPF</sequence>
<dbReference type="PANTHER" id="PTHR10302">
    <property type="entry name" value="SINGLE-STRANDED DNA-BINDING PROTEIN"/>
    <property type="match status" value="1"/>
</dbReference>
<dbReference type="InterPro" id="IPR011344">
    <property type="entry name" value="ssDNA-bd"/>
</dbReference>
<dbReference type="OrthoDB" id="2941902at2"/>
<dbReference type="InterPro" id="IPR012340">
    <property type="entry name" value="NA-bd_OB-fold"/>
</dbReference>